<comment type="caution">
    <text evidence="5">The sequence shown here is derived from an EMBL/GenBank/DDBJ whole genome shotgun (WGS) entry which is preliminary data.</text>
</comment>
<evidence type="ECO:0000256" key="2">
    <source>
        <dbReference type="ARBA" id="ARBA00011738"/>
    </source>
</evidence>
<dbReference type="InterPro" id="IPR044859">
    <property type="entry name" value="Allene_oxi_cyc_Dirigent"/>
</dbReference>
<dbReference type="Pfam" id="PF03018">
    <property type="entry name" value="Dirigent"/>
    <property type="match status" value="1"/>
</dbReference>
<evidence type="ECO:0000256" key="3">
    <source>
        <dbReference type="ARBA" id="ARBA00022525"/>
    </source>
</evidence>
<reference evidence="5" key="2">
    <citation type="submission" date="2023-06" db="EMBL/GenBank/DDBJ databases">
        <authorList>
            <person name="Ma L."/>
            <person name="Liu K.-W."/>
            <person name="Li Z."/>
            <person name="Hsiao Y.-Y."/>
            <person name="Qi Y."/>
            <person name="Fu T."/>
            <person name="Tang G."/>
            <person name="Zhang D."/>
            <person name="Sun W.-H."/>
            <person name="Liu D.-K."/>
            <person name="Li Y."/>
            <person name="Chen G.-Z."/>
            <person name="Liu X.-D."/>
            <person name="Liao X.-Y."/>
            <person name="Jiang Y.-T."/>
            <person name="Yu X."/>
            <person name="Hao Y."/>
            <person name="Huang J."/>
            <person name="Zhao X.-W."/>
            <person name="Ke S."/>
            <person name="Chen Y.-Y."/>
            <person name="Wu W.-L."/>
            <person name="Hsu J.-L."/>
            <person name="Lin Y.-F."/>
            <person name="Huang M.-D."/>
            <person name="Li C.-Y."/>
            <person name="Huang L."/>
            <person name="Wang Z.-W."/>
            <person name="Zhao X."/>
            <person name="Zhong W.-Y."/>
            <person name="Peng D.-H."/>
            <person name="Ahmad S."/>
            <person name="Lan S."/>
            <person name="Zhang J.-S."/>
            <person name="Tsai W.-C."/>
            <person name="Van De Peer Y."/>
            <person name="Liu Z.-J."/>
        </authorList>
    </citation>
    <scope>NUCLEOTIDE SEQUENCE</scope>
    <source>
        <strain evidence="5">CP</strain>
        <tissue evidence="5">Leaves</tissue>
    </source>
</reference>
<name>A0AAV9EAK6_ACOCL</name>
<keyword evidence="6" id="KW-1185">Reference proteome</keyword>
<dbReference type="Gene3D" id="2.40.480.10">
    <property type="entry name" value="Allene oxide cyclase-like"/>
    <property type="match status" value="1"/>
</dbReference>
<keyword evidence="3 4" id="KW-0964">Secreted</keyword>
<dbReference type="GO" id="GO:0009699">
    <property type="term" value="P:phenylpropanoid biosynthetic process"/>
    <property type="evidence" value="ECO:0007669"/>
    <property type="project" value="UniProtKB-ARBA"/>
</dbReference>
<sequence>MAKITHPTPLLLLLTILPLSLSLSATPPTPFPHLHRRLEKQTHLRFFWHDIVSGRNPTAIRVAAAPTTNSSSTGFGAVVMIDDPLTESPDVNSKLVGRAQGLYALSAQEEVGLLMAMNFAFLNGSTLTVMGRNKVFDKVREMPVIGGSGAFRLARGYVEARTQKYDQKTGDACVEYNVFVLHH</sequence>
<accession>A0AAV9EAK6</accession>
<reference evidence="5" key="1">
    <citation type="journal article" date="2023" name="Nat. Commun.">
        <title>Diploid and tetraploid genomes of Acorus and the evolution of monocots.</title>
        <authorList>
            <person name="Ma L."/>
            <person name="Liu K.W."/>
            <person name="Li Z."/>
            <person name="Hsiao Y.Y."/>
            <person name="Qi Y."/>
            <person name="Fu T."/>
            <person name="Tang G.D."/>
            <person name="Zhang D."/>
            <person name="Sun W.H."/>
            <person name="Liu D.K."/>
            <person name="Li Y."/>
            <person name="Chen G.Z."/>
            <person name="Liu X.D."/>
            <person name="Liao X.Y."/>
            <person name="Jiang Y.T."/>
            <person name="Yu X."/>
            <person name="Hao Y."/>
            <person name="Huang J."/>
            <person name="Zhao X.W."/>
            <person name="Ke S."/>
            <person name="Chen Y.Y."/>
            <person name="Wu W.L."/>
            <person name="Hsu J.L."/>
            <person name="Lin Y.F."/>
            <person name="Huang M.D."/>
            <person name="Li C.Y."/>
            <person name="Huang L."/>
            <person name="Wang Z.W."/>
            <person name="Zhao X."/>
            <person name="Zhong W.Y."/>
            <person name="Peng D.H."/>
            <person name="Ahmad S."/>
            <person name="Lan S."/>
            <person name="Zhang J.S."/>
            <person name="Tsai W.C."/>
            <person name="Van de Peer Y."/>
            <person name="Liu Z.J."/>
        </authorList>
    </citation>
    <scope>NUCLEOTIDE SEQUENCE</scope>
    <source>
        <strain evidence="5">CP</strain>
    </source>
</reference>
<dbReference type="PANTHER" id="PTHR21495">
    <property type="entry name" value="NUCLEOPORIN-RELATED"/>
    <property type="match status" value="1"/>
</dbReference>
<dbReference type="GO" id="GO:0048046">
    <property type="term" value="C:apoplast"/>
    <property type="evidence" value="ECO:0007669"/>
    <property type="project" value="UniProtKB-SubCell"/>
</dbReference>
<proteinExistence type="inferred from homology"/>
<comment type="function">
    <text evidence="4">Dirigent proteins impart stereoselectivity on the phenoxy radical-coupling reaction, yielding optically active lignans from two molecules of coniferyl alcohol in the biosynthesis of lignans, flavonolignans, and alkaloids and thus plays a central role in plant secondary metabolism.</text>
</comment>
<keyword evidence="4" id="KW-0732">Signal</keyword>
<comment type="subcellular location">
    <subcellularLocation>
        <location evidence="4">Secreted</location>
        <location evidence="4">Extracellular space</location>
        <location evidence="4">Apoplast</location>
    </subcellularLocation>
</comment>
<dbReference type="AlphaFoldDB" id="A0AAV9EAK6"/>
<comment type="subunit">
    <text evidence="2 4">Homodimer.</text>
</comment>
<organism evidence="5 6">
    <name type="scientific">Acorus calamus</name>
    <name type="common">Sweet flag</name>
    <dbReference type="NCBI Taxonomy" id="4465"/>
    <lineage>
        <taxon>Eukaryota</taxon>
        <taxon>Viridiplantae</taxon>
        <taxon>Streptophyta</taxon>
        <taxon>Embryophyta</taxon>
        <taxon>Tracheophyta</taxon>
        <taxon>Spermatophyta</taxon>
        <taxon>Magnoliopsida</taxon>
        <taxon>Liliopsida</taxon>
        <taxon>Acoraceae</taxon>
        <taxon>Acorus</taxon>
    </lineage>
</organism>
<evidence type="ECO:0000256" key="4">
    <source>
        <dbReference type="RuleBase" id="RU363099"/>
    </source>
</evidence>
<dbReference type="InterPro" id="IPR004265">
    <property type="entry name" value="Dirigent"/>
</dbReference>
<evidence type="ECO:0000313" key="6">
    <source>
        <dbReference type="Proteomes" id="UP001180020"/>
    </source>
</evidence>
<evidence type="ECO:0000256" key="1">
    <source>
        <dbReference type="ARBA" id="ARBA00010746"/>
    </source>
</evidence>
<dbReference type="Proteomes" id="UP001180020">
    <property type="component" value="Unassembled WGS sequence"/>
</dbReference>
<protein>
    <recommendedName>
        <fullName evidence="4">Dirigent protein</fullName>
    </recommendedName>
</protein>
<feature type="signal peptide" evidence="4">
    <location>
        <begin position="1"/>
        <end position="24"/>
    </location>
</feature>
<evidence type="ECO:0000313" key="5">
    <source>
        <dbReference type="EMBL" id="KAK1310399.1"/>
    </source>
</evidence>
<comment type="similarity">
    <text evidence="1 4">Belongs to the plant dirigent protein family.</text>
</comment>
<gene>
    <name evidence="5" type="ORF">QJS10_CPA08g01124</name>
</gene>
<keyword evidence="4" id="KW-0052">Apoplast</keyword>
<feature type="chain" id="PRO_5043099206" description="Dirigent protein" evidence="4">
    <location>
        <begin position="25"/>
        <end position="183"/>
    </location>
</feature>
<dbReference type="EMBL" id="JAUJYO010000008">
    <property type="protein sequence ID" value="KAK1310399.1"/>
    <property type="molecule type" value="Genomic_DNA"/>
</dbReference>